<dbReference type="SUPFAM" id="SSF56281">
    <property type="entry name" value="Metallo-hydrolase/oxidoreductase"/>
    <property type="match status" value="1"/>
</dbReference>
<dbReference type="PANTHER" id="PTHR43041:SF1">
    <property type="entry name" value="METALLO-BETA-LACTAMASE DOMAIN-CONTAINING PROTEIN"/>
    <property type="match status" value="1"/>
</dbReference>
<dbReference type="Gene3D" id="3.60.15.10">
    <property type="entry name" value="Ribonuclease Z/Hydroxyacylglutathione hydrolase-like"/>
    <property type="match status" value="1"/>
</dbReference>
<dbReference type="Pfam" id="PF19583">
    <property type="entry name" value="ODP"/>
    <property type="match status" value="1"/>
</dbReference>
<evidence type="ECO:0000313" key="2">
    <source>
        <dbReference type="EMBL" id="KGI76857.1"/>
    </source>
</evidence>
<dbReference type="Proteomes" id="UP000029708">
    <property type="component" value="Unassembled WGS sequence"/>
</dbReference>
<dbReference type="InterPro" id="IPR036866">
    <property type="entry name" value="RibonucZ/Hydroxyglut_hydro"/>
</dbReference>
<dbReference type="SMART" id="SM00849">
    <property type="entry name" value="Lactamase_B"/>
    <property type="match status" value="1"/>
</dbReference>
<dbReference type="PANTHER" id="PTHR43041">
    <property type="entry name" value="HYDROLASE, METALLO-BETA-LACTAMASE SUPERFAMILY"/>
    <property type="match status" value="1"/>
</dbReference>
<keyword evidence="3" id="KW-1185">Reference proteome</keyword>
<dbReference type="CDD" id="cd07709">
    <property type="entry name" value="flavodiiron_proteins_MBL-fold"/>
    <property type="match status" value="1"/>
</dbReference>
<dbReference type="EMBL" id="JROI01000015">
    <property type="protein sequence ID" value="KGI76857.1"/>
    <property type="molecule type" value="Genomic_DNA"/>
</dbReference>
<sequence>MQPMAIELYAKDGHTVVVFPDLVRGEDGVQANQFLVCHGDRTALIDPGGALLYTPLSMAISPYAKLKDLTYILASHQDPDIIGAVDRWLMYTPATVCCSRLWGRFVPHSVPHYQKNTGADRFLLIPDRGADIPMGDTVIQAVPAHFLHSVGNFQFYDPVSKILFSGDLGASMVDGPFVAVEDFDAHIPAMLGFHQRYMVSNRVCRLWARMARSMDIDMIVPQHGRPFEGAAMVKRFIDWVEQLECGVDRLTQEDYVAA</sequence>
<reference evidence="2 3" key="1">
    <citation type="submission" date="2014-09" db="EMBL/GenBank/DDBJ databases">
        <title>Xanthomonadaceae 3.5X direct submission.</title>
        <authorList>
            <person name="Fang T."/>
            <person name="Wang H."/>
        </authorList>
    </citation>
    <scope>NUCLEOTIDE SEQUENCE [LARGE SCALE GENOMIC DNA]</scope>
    <source>
        <strain evidence="2 3">3.5X</strain>
    </source>
</reference>
<dbReference type="STRING" id="1543381.LF63_0113095"/>
<dbReference type="InterPro" id="IPR045761">
    <property type="entry name" value="ODP_dom"/>
</dbReference>
<organism evidence="2 3">
    <name type="scientific">Oleiagrimonas soli</name>
    <dbReference type="NCBI Taxonomy" id="1543381"/>
    <lineage>
        <taxon>Bacteria</taxon>
        <taxon>Pseudomonadati</taxon>
        <taxon>Pseudomonadota</taxon>
        <taxon>Gammaproteobacteria</taxon>
        <taxon>Lysobacterales</taxon>
        <taxon>Rhodanobacteraceae</taxon>
        <taxon>Oleiagrimonas</taxon>
    </lineage>
</organism>
<evidence type="ECO:0000259" key="1">
    <source>
        <dbReference type="SMART" id="SM00849"/>
    </source>
</evidence>
<name>A0A099CTA3_9GAMM</name>
<evidence type="ECO:0000313" key="3">
    <source>
        <dbReference type="Proteomes" id="UP000029708"/>
    </source>
</evidence>
<protein>
    <submittedName>
        <fullName evidence="2">Beta-lactamase</fullName>
    </submittedName>
</protein>
<feature type="domain" description="Metallo-beta-lactamase" evidence="1">
    <location>
        <begin position="30"/>
        <end position="223"/>
    </location>
</feature>
<dbReference type="HOGENOM" id="CLU_066633_0_0_6"/>
<gene>
    <name evidence="2" type="ORF">LF63_0113095</name>
</gene>
<accession>A0A099CTA3</accession>
<dbReference type="AlphaFoldDB" id="A0A099CTA3"/>
<comment type="caution">
    <text evidence="2">The sequence shown here is derived from an EMBL/GenBank/DDBJ whole genome shotgun (WGS) entry which is preliminary data.</text>
</comment>
<proteinExistence type="predicted"/>
<dbReference type="InterPro" id="IPR001279">
    <property type="entry name" value="Metallo-B-lactamas"/>
</dbReference>